<dbReference type="GO" id="GO:0010032">
    <property type="term" value="P:meiotic chromosome condensation"/>
    <property type="evidence" value="ECO:0007669"/>
    <property type="project" value="TreeGrafter"/>
</dbReference>
<dbReference type="PANTHER" id="PTHR14324">
    <property type="entry name" value="CONDENSIN-2 COMPLEX SUBUNIT H2"/>
    <property type="match status" value="1"/>
</dbReference>
<evidence type="ECO:0000259" key="2">
    <source>
        <dbReference type="Pfam" id="PF16858"/>
    </source>
</evidence>
<dbReference type="InterPro" id="IPR023093">
    <property type="entry name" value="ScpA-like_C"/>
</dbReference>
<protein>
    <recommendedName>
        <fullName evidence="6">Condensin-2 complex subunit H2</fullName>
    </recommendedName>
</protein>
<evidence type="ECO:0000259" key="3">
    <source>
        <dbReference type="Pfam" id="PF16869"/>
    </source>
</evidence>
<organism evidence="4 5">
    <name type="scientific">Escallonia herrerae</name>
    <dbReference type="NCBI Taxonomy" id="1293975"/>
    <lineage>
        <taxon>Eukaryota</taxon>
        <taxon>Viridiplantae</taxon>
        <taxon>Streptophyta</taxon>
        <taxon>Embryophyta</taxon>
        <taxon>Tracheophyta</taxon>
        <taxon>Spermatophyta</taxon>
        <taxon>Magnoliopsida</taxon>
        <taxon>eudicotyledons</taxon>
        <taxon>Gunneridae</taxon>
        <taxon>Pentapetalae</taxon>
        <taxon>asterids</taxon>
        <taxon>campanulids</taxon>
        <taxon>Escalloniales</taxon>
        <taxon>Escalloniaceae</taxon>
        <taxon>Escallonia</taxon>
    </lineage>
</organism>
<comment type="caution">
    <text evidence="4">The sequence shown here is derived from an EMBL/GenBank/DDBJ whole genome shotgun (WGS) entry which is preliminary data.</text>
</comment>
<dbReference type="GO" id="GO:0005634">
    <property type="term" value="C:nucleus"/>
    <property type="evidence" value="ECO:0007669"/>
    <property type="project" value="TreeGrafter"/>
</dbReference>
<feature type="compositionally biased region" description="Polar residues" evidence="1">
    <location>
        <begin position="355"/>
        <end position="366"/>
    </location>
</feature>
<dbReference type="Gene3D" id="1.10.10.580">
    <property type="entry name" value="Structural maintenance of chromosome 1. Chain E"/>
    <property type="match status" value="1"/>
</dbReference>
<dbReference type="GO" id="GO:0003682">
    <property type="term" value="F:chromatin binding"/>
    <property type="evidence" value="ECO:0007669"/>
    <property type="project" value="TreeGrafter"/>
</dbReference>
<reference evidence="4" key="1">
    <citation type="submission" date="2022-12" db="EMBL/GenBank/DDBJ databases">
        <title>Draft genome assemblies for two species of Escallonia (Escalloniales).</title>
        <authorList>
            <person name="Chanderbali A."/>
            <person name="Dervinis C."/>
            <person name="Anghel I."/>
            <person name="Soltis D."/>
            <person name="Soltis P."/>
            <person name="Zapata F."/>
        </authorList>
    </citation>
    <scope>NUCLEOTIDE SEQUENCE</scope>
    <source>
        <strain evidence="4">UCBG64.0493</strain>
        <tissue evidence="4">Leaf</tissue>
    </source>
</reference>
<feature type="region of interest" description="Disordered" evidence="1">
    <location>
        <begin position="197"/>
        <end position="222"/>
    </location>
</feature>
<evidence type="ECO:0000256" key="1">
    <source>
        <dbReference type="SAM" id="MobiDB-lite"/>
    </source>
</evidence>
<feature type="region of interest" description="Disordered" evidence="1">
    <location>
        <begin position="346"/>
        <end position="366"/>
    </location>
</feature>
<feature type="compositionally biased region" description="Basic and acidic residues" evidence="1">
    <location>
        <begin position="523"/>
        <end position="535"/>
    </location>
</feature>
<dbReference type="Pfam" id="PF16858">
    <property type="entry name" value="CNDH2_C"/>
    <property type="match status" value="1"/>
</dbReference>
<keyword evidence="5" id="KW-1185">Reference proteome</keyword>
<feature type="compositionally biased region" description="Acidic residues" evidence="1">
    <location>
        <begin position="197"/>
        <end position="212"/>
    </location>
</feature>
<sequence length="593" mass="65761">QHDQPENESSQPEESGSHAVPSEGDDPFWGLDDIPVDTKNSLDSAACRDVPLNYFVKPPANLVVLEGDCLDAIGDGGELESYLLATNDVYRDFIILDSCDAGAVNDFLDGDDKAGNWQSGVSRGSFLPSKSRKNFLSPTKRSGGSGIKSSTRKNHDSNLNQSPPGDHGFEFDDCNAKSYPSDYNVPESNNVQFEMDDGYSELGDLDDSDDDDPWKPLNPHEPGNLKVKPFKKVTACRREAGINSSRRINIIKEFPLASLHGTISSELNEIWEAQRRATERQQKSHSPPLYEKLRQSLVLGLRANFDAFSSPKDKEDNAYDSDGLNFDMPESAYMDVDVPLQPDKHDDGGPHFDTNETYGNEDQSSQANLEDLCRSHLDSLLASIAETEKQTELAARVSTWKHRIEQNLEEQDSRQPFDIHEYGERVLDKLSLEADSRNPMSFVDVVRCQEKHDVARTFSALLQLVNNGNVDLERGGADGESTCYTAMNPFYLRLRRHVKRREAVQLRSAKKRAKSPIMSKGHCRVESGKSGKENRPVISSSAIGSTSMAMTSKTNCKFSPKLGKVGGVRCTPEGKRRRRSLRGVGPVNLQSSG</sequence>
<dbReference type="GO" id="GO:0000796">
    <property type="term" value="C:condensin complex"/>
    <property type="evidence" value="ECO:0007669"/>
    <property type="project" value="TreeGrafter"/>
</dbReference>
<dbReference type="AlphaFoldDB" id="A0AA89B0B8"/>
<dbReference type="GO" id="GO:0051306">
    <property type="term" value="P:mitotic sister chromatid separation"/>
    <property type="evidence" value="ECO:0007669"/>
    <property type="project" value="TreeGrafter"/>
</dbReference>
<feature type="region of interest" description="Disordered" evidence="1">
    <location>
        <begin position="554"/>
        <end position="593"/>
    </location>
</feature>
<feature type="region of interest" description="Disordered" evidence="1">
    <location>
        <begin position="506"/>
        <end position="538"/>
    </location>
</feature>
<feature type="domain" description="Condensin II complex subunit H2 middle" evidence="3">
    <location>
        <begin position="57"/>
        <end position="212"/>
    </location>
</feature>
<feature type="region of interest" description="Disordered" evidence="1">
    <location>
        <begin position="1"/>
        <end position="34"/>
    </location>
</feature>
<dbReference type="InterPro" id="IPR031737">
    <property type="entry name" value="CNDH2_C"/>
</dbReference>
<feature type="domain" description="Condensin-2 complex subunit H2 C-terminal" evidence="2">
    <location>
        <begin position="369"/>
        <end position="503"/>
    </location>
</feature>
<name>A0AA89B0B8_9ASTE</name>
<accession>A0AA89B0B8</accession>
<evidence type="ECO:0000313" key="4">
    <source>
        <dbReference type="EMBL" id="KAK3017986.1"/>
    </source>
</evidence>
<proteinExistence type="predicted"/>
<feature type="region of interest" description="Disordered" evidence="1">
    <location>
        <begin position="119"/>
        <end position="173"/>
    </location>
</feature>
<gene>
    <name evidence="4" type="ORF">RJ639_002743</name>
</gene>
<dbReference type="PANTHER" id="PTHR14324:SF3">
    <property type="entry name" value="CONDENSIN-2 COMPLEX SUBUNIT H2"/>
    <property type="match status" value="1"/>
</dbReference>
<dbReference type="EMBL" id="JAVXUP010000964">
    <property type="protein sequence ID" value="KAK3017986.1"/>
    <property type="molecule type" value="Genomic_DNA"/>
</dbReference>
<dbReference type="Proteomes" id="UP001188597">
    <property type="component" value="Unassembled WGS sequence"/>
</dbReference>
<evidence type="ECO:0000313" key="5">
    <source>
        <dbReference type="Proteomes" id="UP001188597"/>
    </source>
</evidence>
<dbReference type="Pfam" id="PF16869">
    <property type="entry name" value="CNDH2_M"/>
    <property type="match status" value="1"/>
</dbReference>
<evidence type="ECO:0008006" key="6">
    <source>
        <dbReference type="Google" id="ProtNLM"/>
    </source>
</evidence>
<dbReference type="InterPro" id="IPR031719">
    <property type="entry name" value="H2_M"/>
</dbReference>
<feature type="non-terminal residue" evidence="4">
    <location>
        <position position="593"/>
    </location>
</feature>
<dbReference type="InterPro" id="IPR031739">
    <property type="entry name" value="Ncaph2"/>
</dbReference>